<reference evidence="1 2" key="1">
    <citation type="submission" date="2018-04" db="EMBL/GenBank/DDBJ databases">
        <title>Novel species isolated from glacier.</title>
        <authorList>
            <person name="Liu Q."/>
            <person name="Xin Y.-H."/>
        </authorList>
    </citation>
    <scope>NUCLEOTIDE SEQUENCE [LARGE SCALE GENOMIC DNA]</scope>
    <source>
        <strain evidence="1 2">GT1R17</strain>
    </source>
</reference>
<keyword evidence="2" id="KW-1185">Reference proteome</keyword>
<evidence type="ECO:0000313" key="2">
    <source>
        <dbReference type="Proteomes" id="UP000244248"/>
    </source>
</evidence>
<dbReference type="Pfam" id="PF09855">
    <property type="entry name" value="Zn_ribbon_13"/>
    <property type="match status" value="1"/>
</dbReference>
<gene>
    <name evidence="1" type="ORF">CJD38_17145</name>
</gene>
<sequence length="74" mass="8145">MQTRVPNLNYKCGKCGHAECELVQLRSSGGFLSAAFNLQNQRFTAVVCVRCKFSELYHGKASVFQQAADFLIGG</sequence>
<dbReference type="InterPro" id="IPR018652">
    <property type="entry name" value="DUF2082_NA-bd_Znr"/>
</dbReference>
<name>A0A2T5MBP8_9GAMM</name>
<proteinExistence type="predicted"/>
<dbReference type="Proteomes" id="UP000244248">
    <property type="component" value="Unassembled WGS sequence"/>
</dbReference>
<protein>
    <submittedName>
        <fullName evidence="1">GTP-binding protein</fullName>
    </submittedName>
</protein>
<comment type="caution">
    <text evidence="1">The sequence shown here is derived from an EMBL/GenBank/DDBJ whole genome shotgun (WGS) entry which is preliminary data.</text>
</comment>
<evidence type="ECO:0000313" key="1">
    <source>
        <dbReference type="EMBL" id="PTU29164.1"/>
    </source>
</evidence>
<dbReference type="AlphaFoldDB" id="A0A2T5MBP8"/>
<dbReference type="EMBL" id="QANS01000008">
    <property type="protein sequence ID" value="PTU29164.1"/>
    <property type="molecule type" value="Genomic_DNA"/>
</dbReference>
<dbReference type="OrthoDB" id="6293663at2"/>
<organism evidence="1 2">
    <name type="scientific">Stenotrophobium rhamnosiphilum</name>
    <dbReference type="NCBI Taxonomy" id="2029166"/>
    <lineage>
        <taxon>Bacteria</taxon>
        <taxon>Pseudomonadati</taxon>
        <taxon>Pseudomonadota</taxon>
        <taxon>Gammaproteobacteria</taxon>
        <taxon>Nevskiales</taxon>
        <taxon>Nevskiaceae</taxon>
        <taxon>Stenotrophobium</taxon>
    </lineage>
</organism>
<accession>A0A2T5MBP8</accession>